<dbReference type="Proteomes" id="UP000572268">
    <property type="component" value="Unassembled WGS sequence"/>
</dbReference>
<sequence>MLFNFRRKPSPSCKLDDNPTPTWPRRRDALGSPKSPTESTVSSFSTSTDGILRRAGDSTDNIRIDRRGNFIHYGSKSHSISFADEVEGDSEPLENVFIVESWKAYNSEEQFPHGKSHRGCFSLRSIF</sequence>
<accession>A0A7J6LI62</accession>
<dbReference type="OrthoDB" id="422824at2759"/>
<evidence type="ECO:0000313" key="5">
    <source>
        <dbReference type="Proteomes" id="UP000572268"/>
    </source>
</evidence>
<name>A0A7J6LI62_PEROL</name>
<dbReference type="EMBL" id="JABANN010000308">
    <property type="protein sequence ID" value="KAF4662814.1"/>
    <property type="molecule type" value="Genomic_DNA"/>
</dbReference>
<organism evidence="2 4">
    <name type="scientific">Perkinsus olseni</name>
    <name type="common">Perkinsus atlanticus</name>
    <dbReference type="NCBI Taxonomy" id="32597"/>
    <lineage>
        <taxon>Eukaryota</taxon>
        <taxon>Sar</taxon>
        <taxon>Alveolata</taxon>
        <taxon>Perkinsozoa</taxon>
        <taxon>Perkinsea</taxon>
        <taxon>Perkinsida</taxon>
        <taxon>Perkinsidae</taxon>
        <taxon>Perkinsus</taxon>
    </lineage>
</organism>
<protein>
    <submittedName>
        <fullName evidence="2">Uncharacterized protein</fullName>
    </submittedName>
</protein>
<evidence type="ECO:0000313" key="4">
    <source>
        <dbReference type="Proteomes" id="UP000570595"/>
    </source>
</evidence>
<dbReference type="Proteomes" id="UP000570595">
    <property type="component" value="Unassembled WGS sequence"/>
</dbReference>
<dbReference type="EMBL" id="JABAHT010000305">
    <property type="protein sequence ID" value="KAF4658551.1"/>
    <property type="molecule type" value="Genomic_DNA"/>
</dbReference>
<reference evidence="4 5" key="1">
    <citation type="submission" date="2020-04" db="EMBL/GenBank/DDBJ databases">
        <title>Perkinsus olseni comparative genomics.</title>
        <authorList>
            <person name="Bogema D.R."/>
        </authorList>
    </citation>
    <scope>NUCLEOTIDE SEQUENCE [LARGE SCALE GENOMIC DNA]</scope>
    <source>
        <strain evidence="2">ATCC PRA-179</strain>
        <strain evidence="3">ATCC PRA-31</strain>
    </source>
</reference>
<proteinExistence type="predicted"/>
<evidence type="ECO:0000313" key="2">
    <source>
        <dbReference type="EMBL" id="KAF4658551.1"/>
    </source>
</evidence>
<feature type="compositionally biased region" description="Low complexity" evidence="1">
    <location>
        <begin position="35"/>
        <end position="48"/>
    </location>
</feature>
<feature type="region of interest" description="Disordered" evidence="1">
    <location>
        <begin position="1"/>
        <end position="58"/>
    </location>
</feature>
<evidence type="ECO:0000256" key="1">
    <source>
        <dbReference type="SAM" id="MobiDB-lite"/>
    </source>
</evidence>
<dbReference type="AlphaFoldDB" id="A0A7J6LI62"/>
<evidence type="ECO:0000313" key="3">
    <source>
        <dbReference type="EMBL" id="KAF4662814.1"/>
    </source>
</evidence>
<comment type="caution">
    <text evidence="2">The sequence shown here is derived from an EMBL/GenBank/DDBJ whole genome shotgun (WGS) entry which is preliminary data.</text>
</comment>
<gene>
    <name evidence="3" type="ORF">FOL46_005126</name>
    <name evidence="2" type="ORF">FOZ61_005540</name>
</gene>